<dbReference type="Proteomes" id="UP000056209">
    <property type="component" value="Unassembled WGS sequence"/>
</dbReference>
<organism evidence="2 3">
    <name type="scientific">Deinococcus grandis</name>
    <dbReference type="NCBI Taxonomy" id="57498"/>
    <lineage>
        <taxon>Bacteria</taxon>
        <taxon>Thermotogati</taxon>
        <taxon>Deinococcota</taxon>
        <taxon>Deinococci</taxon>
        <taxon>Deinococcales</taxon>
        <taxon>Deinococcaceae</taxon>
        <taxon>Deinococcus</taxon>
    </lineage>
</organism>
<keyword evidence="3" id="KW-1185">Reference proteome</keyword>
<dbReference type="AlphaFoldDB" id="A0A100HN26"/>
<comment type="caution">
    <text evidence="2">The sequence shown here is derived from an EMBL/GenBank/DDBJ whole genome shotgun (WGS) entry which is preliminary data.</text>
</comment>
<dbReference type="EMBL" id="BCMS01000004">
    <property type="protein sequence ID" value="GAQ23740.1"/>
    <property type="molecule type" value="Genomic_DNA"/>
</dbReference>
<reference evidence="3" key="1">
    <citation type="submission" date="2015-11" db="EMBL/GenBank/DDBJ databases">
        <title>Draft Genome Sequence of the Radioresistant Bacterium Deinococcus grandis, Isolated from Freshwater Fish in Japan.</title>
        <authorList>
            <person name="Satoh K."/>
            <person name="Onodera T."/>
            <person name="Omoso K."/>
            <person name="Takeda-Yano K."/>
            <person name="Katayama T."/>
            <person name="Oono Y."/>
            <person name="Narumi I."/>
        </authorList>
    </citation>
    <scope>NUCLEOTIDE SEQUENCE [LARGE SCALE GENOMIC DNA]</scope>
    <source>
        <strain evidence="3">ATCC 43672</strain>
    </source>
</reference>
<evidence type="ECO:0000256" key="1">
    <source>
        <dbReference type="SAM" id="MobiDB-lite"/>
    </source>
</evidence>
<feature type="region of interest" description="Disordered" evidence="1">
    <location>
        <begin position="1"/>
        <end position="22"/>
    </location>
</feature>
<proteinExistence type="predicted"/>
<protein>
    <submittedName>
        <fullName evidence="2">Uncharacterized protein</fullName>
    </submittedName>
</protein>
<evidence type="ECO:0000313" key="2">
    <source>
        <dbReference type="EMBL" id="GAQ23740.1"/>
    </source>
</evidence>
<name>A0A100HN26_9DEIO</name>
<accession>A0A100HN26</accession>
<sequence>MAPPGGGFSSLSGGRLSTGGQGYEEGAACGQYRFESTDHLEMGGEAWRLWGNMGKWAAPRKLDGMK</sequence>
<gene>
    <name evidence="2" type="ORF">DEIGR_320154</name>
</gene>
<evidence type="ECO:0000313" key="3">
    <source>
        <dbReference type="Proteomes" id="UP000056209"/>
    </source>
</evidence>